<feature type="domain" description="EXS" evidence="6">
    <location>
        <begin position="187"/>
        <end position="406"/>
    </location>
</feature>
<keyword evidence="3 5" id="KW-1133">Transmembrane helix</keyword>
<dbReference type="Pfam" id="PF03124">
    <property type="entry name" value="EXS"/>
    <property type="match status" value="1"/>
</dbReference>
<feature type="transmembrane region" description="Helical" evidence="5">
    <location>
        <begin position="20"/>
        <end position="40"/>
    </location>
</feature>
<feature type="transmembrane region" description="Helical" evidence="5">
    <location>
        <begin position="102"/>
        <end position="119"/>
    </location>
</feature>
<dbReference type="PROSITE" id="PS51380">
    <property type="entry name" value="EXS"/>
    <property type="match status" value="1"/>
</dbReference>
<dbReference type="GeneID" id="83198910"/>
<evidence type="ECO:0000256" key="3">
    <source>
        <dbReference type="ARBA" id="ARBA00022989"/>
    </source>
</evidence>
<keyword evidence="2 5" id="KW-0812">Transmembrane</keyword>
<evidence type="ECO:0000313" key="8">
    <source>
        <dbReference type="Proteomes" id="UP001150941"/>
    </source>
</evidence>
<evidence type="ECO:0000256" key="5">
    <source>
        <dbReference type="SAM" id="Phobius"/>
    </source>
</evidence>
<dbReference type="RefSeq" id="XP_058334748.1">
    <property type="nucleotide sequence ID" value="XM_058471607.1"/>
</dbReference>
<dbReference type="GO" id="GO:0016020">
    <property type="term" value="C:membrane"/>
    <property type="evidence" value="ECO:0007669"/>
    <property type="project" value="UniProtKB-SubCell"/>
</dbReference>
<dbReference type="PANTHER" id="PTHR10783">
    <property type="entry name" value="XENOTROPIC AND POLYTROPIC RETROVIRUS RECEPTOR 1-RELATED"/>
    <property type="match status" value="1"/>
</dbReference>
<dbReference type="Proteomes" id="UP001150941">
    <property type="component" value="Unassembled WGS sequence"/>
</dbReference>
<organism evidence="7 8">
    <name type="scientific">Penicillium chermesinum</name>
    <dbReference type="NCBI Taxonomy" id="63820"/>
    <lineage>
        <taxon>Eukaryota</taxon>
        <taxon>Fungi</taxon>
        <taxon>Dikarya</taxon>
        <taxon>Ascomycota</taxon>
        <taxon>Pezizomycotina</taxon>
        <taxon>Eurotiomycetes</taxon>
        <taxon>Eurotiomycetidae</taxon>
        <taxon>Eurotiales</taxon>
        <taxon>Aspergillaceae</taxon>
        <taxon>Penicillium</taxon>
    </lineage>
</organism>
<comment type="subcellular location">
    <subcellularLocation>
        <location evidence="1">Membrane</location>
        <topology evidence="1">Multi-pass membrane protein</topology>
    </subcellularLocation>
</comment>
<evidence type="ECO:0000313" key="7">
    <source>
        <dbReference type="EMBL" id="KAJ5247327.1"/>
    </source>
</evidence>
<reference evidence="7" key="1">
    <citation type="submission" date="2022-11" db="EMBL/GenBank/DDBJ databases">
        <authorList>
            <person name="Petersen C."/>
        </authorList>
    </citation>
    <scope>NUCLEOTIDE SEQUENCE</scope>
    <source>
        <strain evidence="7">IBT 19713</strain>
    </source>
</reference>
<protein>
    <recommendedName>
        <fullName evidence="6">EXS domain-containing protein</fullName>
    </recommendedName>
</protein>
<reference evidence="7" key="2">
    <citation type="journal article" date="2023" name="IMA Fungus">
        <title>Comparative genomic study of the Penicillium genus elucidates a diverse pangenome and 15 lateral gene transfer events.</title>
        <authorList>
            <person name="Petersen C."/>
            <person name="Sorensen T."/>
            <person name="Nielsen M.R."/>
            <person name="Sondergaard T.E."/>
            <person name="Sorensen J.L."/>
            <person name="Fitzpatrick D.A."/>
            <person name="Frisvad J.C."/>
            <person name="Nielsen K.L."/>
        </authorList>
    </citation>
    <scope>NUCLEOTIDE SEQUENCE</scope>
    <source>
        <strain evidence="7">IBT 19713</strain>
    </source>
</reference>
<keyword evidence="8" id="KW-1185">Reference proteome</keyword>
<evidence type="ECO:0000256" key="1">
    <source>
        <dbReference type="ARBA" id="ARBA00004141"/>
    </source>
</evidence>
<dbReference type="PANTHER" id="PTHR10783:SF46">
    <property type="entry name" value="PROTEIN ERD1 HOMOLOG 2"/>
    <property type="match status" value="1"/>
</dbReference>
<dbReference type="GO" id="GO:0005737">
    <property type="term" value="C:cytoplasm"/>
    <property type="evidence" value="ECO:0007669"/>
    <property type="project" value="TreeGrafter"/>
</dbReference>
<proteinExistence type="predicted"/>
<evidence type="ECO:0000259" key="6">
    <source>
        <dbReference type="PROSITE" id="PS51380"/>
    </source>
</evidence>
<evidence type="ECO:0000256" key="2">
    <source>
        <dbReference type="ARBA" id="ARBA00022692"/>
    </source>
</evidence>
<evidence type="ECO:0000256" key="4">
    <source>
        <dbReference type="ARBA" id="ARBA00023136"/>
    </source>
</evidence>
<dbReference type="OrthoDB" id="2159384at2759"/>
<dbReference type="EMBL" id="JAPQKS010000002">
    <property type="protein sequence ID" value="KAJ5247327.1"/>
    <property type="molecule type" value="Genomic_DNA"/>
</dbReference>
<gene>
    <name evidence="7" type="ORF">N7468_002310</name>
</gene>
<dbReference type="AlphaFoldDB" id="A0A9W9TXV5"/>
<keyword evidence="4 5" id="KW-0472">Membrane</keyword>
<accession>A0A9W9TXV5</accession>
<sequence length="448" mass="51387">MGPDQHAQLDGFGLTLPFPIRVAALLALGWWGWGLNVQYLQKAHINIAKLIGYPDTRAPGQLSIHSATYRLSTYFTIPIVIWLIVFWVATRRIYDLVERLDWIPQSLWVVLLIILIWPLNRASRHGRIQFLLSFKRVLIGGLASDERKFGDILLADAMTSYARVFGDVYVTFCMFFTGDISATSKPIRSCGKPIVVPIIIAVPYAIRLRQCLTEYIRAQRASSQPGAGNQHLANALKYVSAFPVIYLAAKLRNYNPLDFNGYSEMSMMRILFLCSAVNSAYSFWWDVVKDWDLTLFSDARIDPSGRYAYGLRENLLLGPPRLYHYVIIADLVLRFSWAWRILPGLSWLSEKESGLYILMFLEVARRWMWVFLRVEAEHPSPNGTNPTANQSIERTLFFPIGVLFLNPGTPHHYIWNEYETQNINFSAHYEHRFALILFGYHTPLSIAA</sequence>
<comment type="caution">
    <text evidence="7">The sequence shown here is derived from an EMBL/GenBank/DDBJ whole genome shotgun (WGS) entry which is preliminary data.</text>
</comment>
<name>A0A9W9TXV5_9EURO</name>
<dbReference type="InterPro" id="IPR004342">
    <property type="entry name" value="EXS_C"/>
</dbReference>
<feature type="transmembrane region" description="Helical" evidence="5">
    <location>
        <begin position="71"/>
        <end position="90"/>
    </location>
</feature>